<dbReference type="GO" id="GO:0005506">
    <property type="term" value="F:iron ion binding"/>
    <property type="evidence" value="ECO:0007669"/>
    <property type="project" value="InterPro"/>
</dbReference>
<dbReference type="Proteomes" id="UP000250434">
    <property type="component" value="Chromosome"/>
</dbReference>
<dbReference type="EMBL" id="CP015163">
    <property type="protein sequence ID" value="AXB43274.1"/>
    <property type="molecule type" value="Genomic_DNA"/>
</dbReference>
<keyword evidence="2" id="KW-0479">Metal-binding</keyword>
<dbReference type="RefSeq" id="WP_113692517.1">
    <property type="nucleotide sequence ID" value="NZ_CP015163.1"/>
</dbReference>
<dbReference type="Pfam" id="PF00067">
    <property type="entry name" value="p450"/>
    <property type="match status" value="1"/>
</dbReference>
<dbReference type="PANTHER" id="PTHR46696:SF1">
    <property type="entry name" value="CYTOCHROME P450 YJIB-RELATED"/>
    <property type="match status" value="1"/>
</dbReference>
<keyword evidence="2" id="KW-0349">Heme</keyword>
<evidence type="ECO:0000313" key="4">
    <source>
        <dbReference type="EMBL" id="AXB43274.1"/>
    </source>
</evidence>
<reference evidence="4 5" key="1">
    <citation type="submission" date="2016-04" db="EMBL/GenBank/DDBJ databases">
        <title>Complete genome sequence and analysis of deep-sea sediment isolate, Amycolatopsis sp. WP1.</title>
        <authorList>
            <person name="Wang H."/>
            <person name="Chen S."/>
            <person name="Wu Q."/>
        </authorList>
    </citation>
    <scope>NUCLEOTIDE SEQUENCE [LARGE SCALE GENOMIC DNA]</scope>
    <source>
        <strain evidence="4 5">WP1</strain>
    </source>
</reference>
<sequence length="390" mass="42537">MTVSPAVGEPAQDEVFTPLAPAMLADPYAVYQRLRRSDPVHWHHQLGAWVLTRHADCVRVLKHTEVFSSDPRKLGKPIPESVISLQTMDPPEQSAVRRHFLSAFRQRDLDAWSAQLRRIAGELLANTGNKPFDFVSHIAEPLALRAMCLLYDVPHPADDKPLRTASRTMILGMDSGLDPARRAPALAAREVLNTHVGEWLARPSRPAPLAGLDQVGSIERQYLVNSLRAVFDAGFSTTANLLGNTMKYLTGQGPLATADLRRLDARAVDELARLDGPVQAVSRHCLTGGQLGEQEFRRGEVVIVMLGAANHDPAVFARPAEADFARDPNPHLGFGRGVHACLGGHLATRVTLALFEALATHCERIERAGEPVQRPTATQRGLDSLPLVAG</sequence>
<dbReference type="SUPFAM" id="SSF48264">
    <property type="entry name" value="Cytochrome P450"/>
    <property type="match status" value="1"/>
</dbReference>
<dbReference type="GO" id="GO:0020037">
    <property type="term" value="F:heme binding"/>
    <property type="evidence" value="ECO:0007669"/>
    <property type="project" value="InterPro"/>
</dbReference>
<dbReference type="PROSITE" id="PS00086">
    <property type="entry name" value="CYTOCHROME_P450"/>
    <property type="match status" value="1"/>
</dbReference>
<dbReference type="PANTHER" id="PTHR46696">
    <property type="entry name" value="P450, PUTATIVE (EUROFUNG)-RELATED"/>
    <property type="match status" value="1"/>
</dbReference>
<dbReference type="InterPro" id="IPR036396">
    <property type="entry name" value="Cyt_P450_sf"/>
</dbReference>
<comment type="similarity">
    <text evidence="1 2">Belongs to the cytochrome P450 family.</text>
</comment>
<dbReference type="OrthoDB" id="54272at2"/>
<name>A0A344L5F0_9PSEU</name>
<dbReference type="GO" id="GO:0016705">
    <property type="term" value="F:oxidoreductase activity, acting on paired donors, with incorporation or reduction of molecular oxygen"/>
    <property type="evidence" value="ECO:0007669"/>
    <property type="project" value="InterPro"/>
</dbReference>
<keyword evidence="2" id="KW-0408">Iron</keyword>
<gene>
    <name evidence="4" type="ORF">A4R43_12515</name>
</gene>
<dbReference type="AlphaFoldDB" id="A0A344L5F0"/>
<protein>
    <submittedName>
        <fullName evidence="4">Cytochrome</fullName>
    </submittedName>
</protein>
<dbReference type="KEGG" id="aab:A4R43_12515"/>
<proteinExistence type="inferred from homology"/>
<keyword evidence="2" id="KW-0560">Oxidoreductase</keyword>
<dbReference type="InterPro" id="IPR001128">
    <property type="entry name" value="Cyt_P450"/>
</dbReference>
<evidence type="ECO:0000256" key="3">
    <source>
        <dbReference type="SAM" id="MobiDB-lite"/>
    </source>
</evidence>
<evidence type="ECO:0000313" key="5">
    <source>
        <dbReference type="Proteomes" id="UP000250434"/>
    </source>
</evidence>
<evidence type="ECO:0000256" key="2">
    <source>
        <dbReference type="RuleBase" id="RU000461"/>
    </source>
</evidence>
<dbReference type="Gene3D" id="1.10.630.10">
    <property type="entry name" value="Cytochrome P450"/>
    <property type="match status" value="1"/>
</dbReference>
<accession>A0A344L5F0</accession>
<feature type="region of interest" description="Disordered" evidence="3">
    <location>
        <begin position="369"/>
        <end position="390"/>
    </location>
</feature>
<organism evidence="4 5">
    <name type="scientific">Amycolatopsis albispora</name>
    <dbReference type="NCBI Taxonomy" id="1804986"/>
    <lineage>
        <taxon>Bacteria</taxon>
        <taxon>Bacillati</taxon>
        <taxon>Actinomycetota</taxon>
        <taxon>Actinomycetes</taxon>
        <taxon>Pseudonocardiales</taxon>
        <taxon>Pseudonocardiaceae</taxon>
        <taxon>Amycolatopsis</taxon>
    </lineage>
</organism>
<dbReference type="InterPro" id="IPR017972">
    <property type="entry name" value="Cyt_P450_CS"/>
</dbReference>
<keyword evidence="2" id="KW-0503">Monooxygenase</keyword>
<dbReference type="GO" id="GO:0004497">
    <property type="term" value="F:monooxygenase activity"/>
    <property type="evidence" value="ECO:0007669"/>
    <property type="project" value="UniProtKB-KW"/>
</dbReference>
<evidence type="ECO:0000256" key="1">
    <source>
        <dbReference type="ARBA" id="ARBA00010617"/>
    </source>
</evidence>
<keyword evidence="5" id="KW-1185">Reference proteome</keyword>